<comment type="caution">
    <text evidence="1">The sequence shown here is derived from an EMBL/GenBank/DDBJ whole genome shotgun (WGS) entry which is preliminary data.</text>
</comment>
<sequence>MEGIDKAGTEDIFANLRNLFVRSGIGDLRNLGSVGNFAAGQHVGRVVGAQDGEHAVLLNKLLHRVHGDLGLCFTVLGNKLNLDFFAVHIKAAIGSEFFGNQGDGIGHILAVQSLFTGDAGYHANLNYIGNDLFGGCRGFSGRLIGRGFVGRRLGAATYSHNSQGQHQGEGNELLHWG</sequence>
<name>A0A645B015_9ZZZZ</name>
<dbReference type="EMBL" id="VSSQ01015785">
    <property type="protein sequence ID" value="MPM56503.1"/>
    <property type="molecule type" value="Genomic_DNA"/>
</dbReference>
<reference evidence="1" key="1">
    <citation type="submission" date="2019-08" db="EMBL/GenBank/DDBJ databases">
        <authorList>
            <person name="Kucharzyk K."/>
            <person name="Murdoch R.W."/>
            <person name="Higgins S."/>
            <person name="Loffler F."/>
        </authorList>
    </citation>
    <scope>NUCLEOTIDE SEQUENCE</scope>
</reference>
<evidence type="ECO:0000313" key="1">
    <source>
        <dbReference type="EMBL" id="MPM56503.1"/>
    </source>
</evidence>
<dbReference type="AlphaFoldDB" id="A0A645B015"/>
<proteinExistence type="predicted"/>
<organism evidence="1">
    <name type="scientific">bioreactor metagenome</name>
    <dbReference type="NCBI Taxonomy" id="1076179"/>
    <lineage>
        <taxon>unclassified sequences</taxon>
        <taxon>metagenomes</taxon>
        <taxon>ecological metagenomes</taxon>
    </lineage>
</organism>
<evidence type="ECO:0008006" key="2">
    <source>
        <dbReference type="Google" id="ProtNLM"/>
    </source>
</evidence>
<gene>
    <name evidence="1" type="ORF">SDC9_103309</name>
</gene>
<accession>A0A645B015</accession>
<protein>
    <recommendedName>
        <fullName evidence="2">NAD-specific glutamate dehydrogenase</fullName>
    </recommendedName>
</protein>